<comment type="caution">
    <text evidence="2">The sequence shown here is derived from an EMBL/GenBank/DDBJ whole genome shotgun (WGS) entry which is preliminary data.</text>
</comment>
<proteinExistence type="predicted"/>
<keyword evidence="3" id="KW-1185">Reference proteome</keyword>
<name>A0ABS5K009_9BACT</name>
<protein>
    <recommendedName>
        <fullName evidence="4">Periplasmic heavy metal sensor</fullName>
    </recommendedName>
</protein>
<keyword evidence="1" id="KW-0472">Membrane</keyword>
<organism evidence="2 3">
    <name type="scientific">Carboxylicivirga linearis</name>
    <dbReference type="NCBI Taxonomy" id="1628157"/>
    <lineage>
        <taxon>Bacteria</taxon>
        <taxon>Pseudomonadati</taxon>
        <taxon>Bacteroidota</taxon>
        <taxon>Bacteroidia</taxon>
        <taxon>Marinilabiliales</taxon>
        <taxon>Marinilabiliaceae</taxon>
        <taxon>Carboxylicivirga</taxon>
    </lineage>
</organism>
<evidence type="ECO:0008006" key="4">
    <source>
        <dbReference type="Google" id="ProtNLM"/>
    </source>
</evidence>
<evidence type="ECO:0000313" key="3">
    <source>
        <dbReference type="Proteomes" id="UP000708576"/>
    </source>
</evidence>
<sequence length="168" mass="20016">MSRSCKICWIILAVFFVGNLVVLSLWLTNSGNSSQTGQLENKNKEKIKAQWKQRFMQKLELDDAQFDEFERLRNEHLKDVFIYQKQIDSLKEGLMNQTFTKSSDSAVVHDNINSIAELQKEIEFLNFNHYRKVRSVCRNEDQREKLDQTFRHWMEKPPGRHRRGRGPR</sequence>
<feature type="transmembrane region" description="Helical" evidence="1">
    <location>
        <begin position="7"/>
        <end position="27"/>
    </location>
</feature>
<keyword evidence="1" id="KW-0812">Transmembrane</keyword>
<dbReference type="EMBL" id="JAGUCO010000018">
    <property type="protein sequence ID" value="MBS2100074.1"/>
    <property type="molecule type" value="Genomic_DNA"/>
</dbReference>
<dbReference type="Gene3D" id="1.20.120.1490">
    <property type="match status" value="1"/>
</dbReference>
<accession>A0ABS5K009</accession>
<dbReference type="RefSeq" id="WP_212217316.1">
    <property type="nucleotide sequence ID" value="NZ_JAGUCO010000018.1"/>
</dbReference>
<evidence type="ECO:0000313" key="2">
    <source>
        <dbReference type="EMBL" id="MBS2100074.1"/>
    </source>
</evidence>
<dbReference type="Proteomes" id="UP000708576">
    <property type="component" value="Unassembled WGS sequence"/>
</dbReference>
<evidence type="ECO:0000256" key="1">
    <source>
        <dbReference type="SAM" id="Phobius"/>
    </source>
</evidence>
<keyword evidence="1" id="KW-1133">Transmembrane helix</keyword>
<gene>
    <name evidence="2" type="ORF">KEM10_17435</name>
</gene>
<reference evidence="2 3" key="1">
    <citation type="journal article" date="2015" name="Int. J. Syst. Evol. Microbiol.">
        <title>Carboxylicivirga linearis sp. nov., isolated from a sea cucumber culture pond.</title>
        <authorList>
            <person name="Wang F.Q."/>
            <person name="Zhou Y.X."/>
            <person name="Lin X.Z."/>
            <person name="Chen G.J."/>
            <person name="Du Z.J."/>
        </authorList>
    </citation>
    <scope>NUCLEOTIDE SEQUENCE [LARGE SCALE GENOMIC DNA]</scope>
    <source>
        <strain evidence="2 3">FB218</strain>
    </source>
</reference>